<feature type="compositionally biased region" description="Basic and acidic residues" evidence="1">
    <location>
        <begin position="68"/>
        <end position="79"/>
    </location>
</feature>
<protein>
    <submittedName>
        <fullName evidence="2">Uncharacterized protein</fullName>
    </submittedName>
</protein>
<evidence type="ECO:0000313" key="2">
    <source>
        <dbReference type="EMBL" id="CBY09175.1"/>
    </source>
</evidence>
<dbReference type="Proteomes" id="UP000001307">
    <property type="component" value="Unassembled WGS sequence"/>
</dbReference>
<gene>
    <name evidence="2" type="ORF">GSOID_T00007702001</name>
</gene>
<feature type="compositionally biased region" description="Basic residues" evidence="1">
    <location>
        <begin position="54"/>
        <end position="67"/>
    </location>
</feature>
<feature type="compositionally biased region" description="Polar residues" evidence="1">
    <location>
        <begin position="1"/>
        <end position="18"/>
    </location>
</feature>
<name>E4XC50_OIKDI</name>
<dbReference type="OrthoDB" id="10575083at2759"/>
<organism evidence="2">
    <name type="scientific">Oikopleura dioica</name>
    <name type="common">Tunicate</name>
    <dbReference type="NCBI Taxonomy" id="34765"/>
    <lineage>
        <taxon>Eukaryota</taxon>
        <taxon>Metazoa</taxon>
        <taxon>Chordata</taxon>
        <taxon>Tunicata</taxon>
        <taxon>Appendicularia</taxon>
        <taxon>Copelata</taxon>
        <taxon>Oikopleuridae</taxon>
        <taxon>Oikopleura</taxon>
    </lineage>
</organism>
<evidence type="ECO:0000313" key="3">
    <source>
        <dbReference type="Proteomes" id="UP000001307"/>
    </source>
</evidence>
<keyword evidence="3" id="KW-1185">Reference proteome</keyword>
<dbReference type="InParanoid" id="E4XC50"/>
<accession>E4XC50</accession>
<sequence length="110" mass="12147">MTSETLYNSGFKSSFQECSNSASASIPPASYSNNFGPGISIQTLRDPSDQRFRFNLKKREVRSKKNERKNEETSKKEASPDPVVENFVPPLPDYECPGAVSPPAGDQSPF</sequence>
<dbReference type="AlphaFoldDB" id="E4XC50"/>
<reference evidence="2" key="1">
    <citation type="journal article" date="2010" name="Science">
        <title>Plasticity of animal genome architecture unmasked by rapid evolution of a pelagic tunicate.</title>
        <authorList>
            <person name="Denoeud F."/>
            <person name="Henriet S."/>
            <person name="Mungpakdee S."/>
            <person name="Aury J.M."/>
            <person name="Da Silva C."/>
            <person name="Brinkmann H."/>
            <person name="Mikhaleva J."/>
            <person name="Olsen L.C."/>
            <person name="Jubin C."/>
            <person name="Canestro C."/>
            <person name="Bouquet J.M."/>
            <person name="Danks G."/>
            <person name="Poulain J."/>
            <person name="Campsteijn C."/>
            <person name="Adamski M."/>
            <person name="Cross I."/>
            <person name="Yadetie F."/>
            <person name="Muffato M."/>
            <person name="Louis A."/>
            <person name="Butcher S."/>
            <person name="Tsagkogeorga G."/>
            <person name="Konrad A."/>
            <person name="Singh S."/>
            <person name="Jensen M.F."/>
            <person name="Cong E.H."/>
            <person name="Eikeseth-Otteraa H."/>
            <person name="Noel B."/>
            <person name="Anthouard V."/>
            <person name="Porcel B.M."/>
            <person name="Kachouri-Lafond R."/>
            <person name="Nishino A."/>
            <person name="Ugolini M."/>
            <person name="Chourrout P."/>
            <person name="Nishida H."/>
            <person name="Aasland R."/>
            <person name="Huzurbazar S."/>
            <person name="Westhof E."/>
            <person name="Delsuc F."/>
            <person name="Lehrach H."/>
            <person name="Reinhardt R."/>
            <person name="Weissenbach J."/>
            <person name="Roy S.W."/>
            <person name="Artiguenave F."/>
            <person name="Postlethwait J.H."/>
            <person name="Manak J.R."/>
            <person name="Thompson E.M."/>
            <person name="Jaillon O."/>
            <person name="Du Pasquier L."/>
            <person name="Boudinot P."/>
            <person name="Liberles D.A."/>
            <person name="Volff J.N."/>
            <person name="Philippe H."/>
            <person name="Lenhard B."/>
            <person name="Roest Crollius H."/>
            <person name="Wincker P."/>
            <person name="Chourrout D."/>
        </authorList>
    </citation>
    <scope>NUCLEOTIDE SEQUENCE [LARGE SCALE GENOMIC DNA]</scope>
</reference>
<dbReference type="EMBL" id="FN653035">
    <property type="protein sequence ID" value="CBY09175.1"/>
    <property type="molecule type" value="Genomic_DNA"/>
</dbReference>
<proteinExistence type="predicted"/>
<feature type="region of interest" description="Disordered" evidence="1">
    <location>
        <begin position="1"/>
        <end position="110"/>
    </location>
</feature>
<evidence type="ECO:0000256" key="1">
    <source>
        <dbReference type="SAM" id="MobiDB-lite"/>
    </source>
</evidence>
<feature type="compositionally biased region" description="Low complexity" evidence="1">
    <location>
        <begin position="19"/>
        <end position="34"/>
    </location>
</feature>